<dbReference type="GO" id="GO:0030313">
    <property type="term" value="C:cell envelope"/>
    <property type="evidence" value="ECO:0007669"/>
    <property type="project" value="UniProtKB-SubCell"/>
</dbReference>
<comment type="caution">
    <text evidence="4">The sequence shown here is derived from an EMBL/GenBank/DDBJ whole genome shotgun (WGS) entry which is preliminary data.</text>
</comment>
<evidence type="ECO:0000313" key="4">
    <source>
        <dbReference type="EMBL" id="RXS74853.1"/>
    </source>
</evidence>
<gene>
    <name evidence="4" type="ORF">ETP43_06210</name>
</gene>
<feature type="chain" id="PRO_5020402936" description="Bacterial repeat domain-containing protein" evidence="2">
    <location>
        <begin position="26"/>
        <end position="2753"/>
    </location>
</feature>
<dbReference type="RefSeq" id="WP_129257409.1">
    <property type="nucleotide sequence ID" value="NZ_SDKC01000001.1"/>
</dbReference>
<proteinExistence type="predicted"/>
<accession>A0A4Q1RGT9</accession>
<feature type="domain" description="Bacterial repeat" evidence="3">
    <location>
        <begin position="1373"/>
        <end position="1433"/>
    </location>
</feature>
<feature type="signal peptide" evidence="2">
    <location>
        <begin position="1"/>
        <end position="25"/>
    </location>
</feature>
<dbReference type="Pfam" id="PF09479">
    <property type="entry name" value="Flg_new"/>
    <property type="match status" value="12"/>
</dbReference>
<dbReference type="EMBL" id="SDKC01000001">
    <property type="protein sequence ID" value="RXS74853.1"/>
    <property type="molecule type" value="Genomic_DNA"/>
</dbReference>
<keyword evidence="5" id="KW-1185">Reference proteome</keyword>
<comment type="subcellular location">
    <subcellularLocation>
        <location evidence="1">Cell envelope</location>
    </subcellularLocation>
</comment>
<dbReference type="OrthoDB" id="1999899at2"/>
<dbReference type="Gene3D" id="2.60.40.4270">
    <property type="entry name" value="Listeria-Bacteroides repeat domain"/>
    <property type="match status" value="10"/>
</dbReference>
<dbReference type="InterPro" id="IPR013378">
    <property type="entry name" value="InlB-like_B-rpt"/>
</dbReference>
<protein>
    <recommendedName>
        <fullName evidence="3">Bacterial repeat domain-containing protein</fullName>
    </recommendedName>
</protein>
<dbReference type="InterPro" id="IPR044060">
    <property type="entry name" value="Bacterial_rp_domain"/>
</dbReference>
<dbReference type="Pfam" id="PF18998">
    <property type="entry name" value="Flg_new_2"/>
    <property type="match status" value="1"/>
</dbReference>
<organism evidence="4 5">
    <name type="scientific">Blautia faecicola</name>
    <dbReference type="NCBI Taxonomy" id="2509240"/>
    <lineage>
        <taxon>Bacteria</taxon>
        <taxon>Bacillati</taxon>
        <taxon>Bacillota</taxon>
        <taxon>Clostridia</taxon>
        <taxon>Lachnospirales</taxon>
        <taxon>Lachnospiraceae</taxon>
        <taxon>Blautia</taxon>
    </lineage>
</organism>
<dbReference type="Proteomes" id="UP000290106">
    <property type="component" value="Unassembled WGS sequence"/>
</dbReference>
<dbReference type="NCBIfam" id="TIGR02543">
    <property type="entry name" value="List_Bact_rpt"/>
    <property type="match status" value="6"/>
</dbReference>
<dbReference type="InterPro" id="IPR042229">
    <property type="entry name" value="Listeria/Bacterioides_rpt_sf"/>
</dbReference>
<name>A0A4Q1RGT9_9FIRM</name>
<evidence type="ECO:0000256" key="1">
    <source>
        <dbReference type="ARBA" id="ARBA00004196"/>
    </source>
</evidence>
<keyword evidence="2" id="KW-0732">Signal</keyword>
<evidence type="ECO:0000256" key="2">
    <source>
        <dbReference type="SAM" id="SignalP"/>
    </source>
</evidence>
<evidence type="ECO:0000313" key="5">
    <source>
        <dbReference type="Proteomes" id="UP000290106"/>
    </source>
</evidence>
<evidence type="ECO:0000259" key="3">
    <source>
        <dbReference type="Pfam" id="PF18998"/>
    </source>
</evidence>
<reference evidence="4 5" key="1">
    <citation type="submission" date="2019-01" db="EMBL/GenBank/DDBJ databases">
        <title>Blautia sp. nov. KGMB01111 isolated human feces.</title>
        <authorList>
            <person name="Park J.-E."/>
            <person name="Kim J.-S."/>
            <person name="Park S.-H."/>
        </authorList>
    </citation>
    <scope>NUCLEOTIDE SEQUENCE [LARGE SCALE GENOMIC DNA]</scope>
    <source>
        <strain evidence="4 5">KGMB01111</strain>
    </source>
</reference>
<sequence>MKKRLISLLLSVAVLTTSVPVSTFADPSAGQEPAVSSEESQERGIDYKKNGGTFQENYQAPSEYPAAKLPGAEDIRKPGYEFGGWYDNPELTGKAVTSLDTGDYEGNVVLYARWIERYYQVDIPSEVSVGQDSFTLKAKSGGFYENDQLSVAVHSENNWKLKSDKHEVSYELRDKDTNKIVENDAVIANLSADTKQTNRTFAAELTQKANYTGDYSDQLNFDISFRETEYTIQYVTDGGMVYRDNPDKPGESMEITQQKLPAGTTLNDLPLAVRKSSTFVGWCYDRECTDYVDSEDRLLGDLTVYAAYTDTQPMESVTMDTYARAYDVATDFAIGITNTGDALDDTEILAACKIKNVSDPSEEITLAVTRGEDNTCTVSNPKGWQPGASYKLTLKNDQLYFTGFDKTIREYDFTVYREETKNVELNREIRYIHTRELSNLTVNGQAADSVSVAVMTVGIDGEIQGEGSDTTGSFTYTKDLLQTGDIVGVYSGDVIPSMDLAAGDNSDVSYFEITGCNGNQYEYRGAKAEDVLFTPDVFPMEKSKDRDGDPDNHSVTVAVSELTFGDDEMSQALNLDESTTVDPGDYLALYTDLNSGTPEYGEITKVEQSGTDYILAYQTVSFEEMQAAMDVYQKDQVEGDDLLEETDRENLEEQIQVQAMESGFAQDVADRIGAAAIATDSFEELEASLEEELGADVSVEYTEENQSDETDGESALIGDVAPQSQLESDRLIPKTYAKKPGGTGSSKPIVTVSLGTVRANLGTTLKHFDGDVSGVHLALEIPVLVNIQLNANANIQITVTSTFEQEVRVDINVDGKAVWKVWKIFPYIADYKVTASLDLYEYTGIALDVNFKTVEGEGSSGGSNKGSKLRKGVNKIAGELKSMMENGEEYITDKTKFSGSLGDEEEGEEISVSKSLAQRYSELLADEGDWVEIYNRLLVDNHFRVLAIIDIEVKLEFVVYANMNISIGMSYWYKNAKRYVFSLKVMDRTATSDTIDLCEEQYELTAYAMGMLGLKAGVRLTVAVGLLSTRLASVGITAEVGGYAQLWGYLYYELKYTASNGRTTRAMGAMYLELGIYLEIKFLAQALANSFTYNPTLYENEWPLYTVGHLENVLDFAYTQADVKDIKMKRDVKAVQLSDEYFRMQYMDMKEGLDDDGNYREKIYDDSTKYFNIVMTNPAFSYDRDTNVISVDPGTEPEQDGEMIITWKNQEGTFNTQPLTIKIRLHWDNLRDGYYIAFDSQGGSYVDTIMGKYNSDIEKPEDPVRTGYRFAGWYEDEELTTPYTIPAKMPNKERMVYAKWEAEDVGYQVVEYLEGTNGVYEAQDPISYSGLTDTEVTPKPAEHEGYETPKEKTETVRADGTTVVKYYYPRAEYHLTFLMEENGETVASDDYRYGTFLTAPAVYRPGYEFQGWSPEVPESVPAGDMTYTATWKASDGIPYAVRYYVEEPEEGGYTLSEIKTMTGTTGETVTAPEGDYSSVVYHRKGELASGEVKADGSLVLKVYYDLNTYTLTYDAKGGTLDETTLTARPGERIGVPVPVREGYTFEGWYLDEEYQQSFGETMPDHDLTVYAKWEQQTVNYTVRHYQEKLWSITGYEEIPYGREFDAKNYELTEEESFAAHAGDSVTPEVKSYTGFSAPEKQTVEVLGDGSLVVNYYYTRNTGLLLLEVTGNPDGKEFARVQYVPYGTPIGEIEAVVERQNDRAGYTFEGWYTDGNHQNPFDGIMPAVDVNTEEPDDWNDGFKIYGKWTPVPSEYRVEHYQQNPFDPSSYILVEEETKTALTDTEVTPEVKSYPGFQSPQAQNLWVTGDGGACKQYYYHRNSYPVTYVKNNGEADGTADVMYGAAISEVPKYSGHAFAGWYEDAALTVSFEGKTMPMHAMTLYAKWEPGKKTYQVIHQLQSADGSDTWETAETETFTGTAGDSVEPEVKAYAGFTAPEKQSCTLTVSDDPDTITYRYQRNSYQVTMVTNNGDPATEKTYLYGIRVEEMPERAGYSFDGWYQDAGLTKVFDGTVPAQNSTIYAKWEPRATYYWVKYSLQNANDDGYTVASMESLLGRTEDVITPEVRKFEGYVSPQPQTGQIEGGKVLVLEYLYEREVHTLQLENNDGTEPKQLQMKQGAAIPAPSMRKGYTFMGWCTDSTLQNAYTGNMPNEDMTLYAKWEANTRTYTVKHYLQKAEGDGYQWVATQNPKGKTDETVTPPVNTTYGDEYELPEPQTVTISAEKQTVVTYYYKRKVHKLTFEPENGEKTQTVEGRVGATLNVKQPVRKGYTFTGWTPELPEKIPNEDVTYQAQWRKNNYLVQFVSEGTVLKEYTLSYGDAIPAQEEPTREGYTFVSWDKNVPDTVSDENVKNGKLVFKAVWKEIAYTISYNLAGGSLPTGKTNPTTFTINSKPMDLVQPKREGYTFEGWSGTDIKEKDTQVTITARPLKDRTYTANWKENSYTIVFNVEGEVTRGEMKNIPLRYTQETTIPKNGYVCGGYKFVGWRTGGKKSEQKVYQPGDKVSRLCATNNGTVNLYPIWEPCEYTITFDYQTGNKREKVTCKYKETYTLPTVNRLGWTFEGWSRSAGSTNVISYAPNVKTAVFEDEKDFTLYAVYKPITSAVFTGQTEHKYFITDEHELTIFTFFIQGDRKVVTTDDYGLYPSWYNLYLPDISMDAARLYQKMKIKVSYKIDEEEDGWADLRLSYQLQDGTYYDNTETRANDIGKCDGETVSHTFEITRKNGVDLNYFMLVFDAHGKNADEYYMSNLKVEVDLE</sequence>